<dbReference type="Proteomes" id="UP000318590">
    <property type="component" value="Unassembled WGS sequence"/>
</dbReference>
<reference evidence="1 2" key="1">
    <citation type="submission" date="2019-06" db="EMBL/GenBank/DDBJ databases">
        <title>Paenimaribius caenipelagi gen. nov., sp. nov., isolated from a tidal flat.</title>
        <authorList>
            <person name="Yoon J.-H."/>
        </authorList>
    </citation>
    <scope>NUCLEOTIDE SEQUENCE [LARGE SCALE GENOMIC DNA]</scope>
    <source>
        <strain evidence="1 2">JBTF-M29</strain>
    </source>
</reference>
<dbReference type="OrthoDB" id="9771846at2"/>
<accession>A0A547PNC7</accession>
<evidence type="ECO:0000313" key="1">
    <source>
        <dbReference type="EMBL" id="TRD15646.1"/>
    </source>
</evidence>
<dbReference type="InterPro" id="IPR021466">
    <property type="entry name" value="Put_rhamnosyl_transferase"/>
</dbReference>
<sequence length="182" mass="20526">MSAPRQCGDILVTPSFQIVGLVRFSFATIGSFYPGFDTVEDMERFLFDPARLHRRFALFEAFCLPSLRYQTNPDFTCILLVGQGMPTVWKDRLYGLTADVPAIRLVEAAPQHHYSGIKNTLLDHPGDGHSHRITFRFDDDDALDSDFIALLHSYAPRLIDLSGADIPVVLSHNKGLYVERKN</sequence>
<evidence type="ECO:0008006" key="3">
    <source>
        <dbReference type="Google" id="ProtNLM"/>
    </source>
</evidence>
<dbReference type="AlphaFoldDB" id="A0A547PNC7"/>
<evidence type="ECO:0000313" key="2">
    <source>
        <dbReference type="Proteomes" id="UP000318590"/>
    </source>
</evidence>
<proteinExistence type="predicted"/>
<keyword evidence="2" id="KW-1185">Reference proteome</keyword>
<organism evidence="1 2">
    <name type="scientific">Palleronia caenipelagi</name>
    <dbReference type="NCBI Taxonomy" id="2489174"/>
    <lineage>
        <taxon>Bacteria</taxon>
        <taxon>Pseudomonadati</taxon>
        <taxon>Pseudomonadota</taxon>
        <taxon>Alphaproteobacteria</taxon>
        <taxon>Rhodobacterales</taxon>
        <taxon>Roseobacteraceae</taxon>
        <taxon>Palleronia</taxon>
    </lineage>
</organism>
<protein>
    <recommendedName>
        <fullName evidence="3">Rhamnosyl transferase</fullName>
    </recommendedName>
</protein>
<dbReference type="EMBL" id="VFSV01000037">
    <property type="protein sequence ID" value="TRD15646.1"/>
    <property type="molecule type" value="Genomic_DNA"/>
</dbReference>
<comment type="caution">
    <text evidence="1">The sequence shown here is derived from an EMBL/GenBank/DDBJ whole genome shotgun (WGS) entry which is preliminary data.</text>
</comment>
<name>A0A547PNC7_9RHOB</name>
<dbReference type="Pfam" id="PF11316">
    <property type="entry name" value="Rhamno_transf"/>
    <property type="match status" value="1"/>
</dbReference>
<gene>
    <name evidence="1" type="ORF">FEV53_15600</name>
</gene>